<comment type="caution">
    <text evidence="6">The sequence shown here is derived from an EMBL/GenBank/DDBJ whole genome shotgun (WGS) entry which is preliminary data.</text>
</comment>
<comment type="similarity">
    <text evidence="1">Belongs to the ABC transporter superfamily.</text>
</comment>
<dbReference type="GO" id="GO:0016887">
    <property type="term" value="F:ATP hydrolysis activity"/>
    <property type="evidence" value="ECO:0007669"/>
    <property type="project" value="InterPro"/>
</dbReference>
<dbReference type="Gene3D" id="3.40.50.300">
    <property type="entry name" value="P-loop containing nucleotide triphosphate hydrolases"/>
    <property type="match status" value="1"/>
</dbReference>
<evidence type="ECO:0000256" key="2">
    <source>
        <dbReference type="ARBA" id="ARBA00022448"/>
    </source>
</evidence>
<dbReference type="PROSITE" id="PS00211">
    <property type="entry name" value="ABC_TRANSPORTER_1"/>
    <property type="match status" value="1"/>
</dbReference>
<dbReference type="InterPro" id="IPR003439">
    <property type="entry name" value="ABC_transporter-like_ATP-bd"/>
</dbReference>
<dbReference type="InterPro" id="IPR017871">
    <property type="entry name" value="ABC_transporter-like_CS"/>
</dbReference>
<evidence type="ECO:0000259" key="5">
    <source>
        <dbReference type="PROSITE" id="PS50893"/>
    </source>
</evidence>
<gene>
    <name evidence="6" type="ORF">CWS72_04475</name>
</gene>
<dbReference type="SUPFAM" id="SSF52540">
    <property type="entry name" value="P-loop containing nucleoside triphosphate hydrolases"/>
    <property type="match status" value="1"/>
</dbReference>
<dbReference type="PANTHER" id="PTHR43335">
    <property type="entry name" value="ABC TRANSPORTER, ATP-BINDING PROTEIN"/>
    <property type="match status" value="1"/>
</dbReference>
<protein>
    <submittedName>
        <fullName evidence="6">ABC transporter ATP-binding protein</fullName>
    </submittedName>
</protein>
<keyword evidence="4 6" id="KW-0067">ATP-binding</keyword>
<keyword evidence="7" id="KW-1185">Reference proteome</keyword>
<dbReference type="GO" id="GO:0005524">
    <property type="term" value="F:ATP binding"/>
    <property type="evidence" value="ECO:0007669"/>
    <property type="project" value="UniProtKB-KW"/>
</dbReference>
<dbReference type="Proteomes" id="UP000233293">
    <property type="component" value="Unassembled WGS sequence"/>
</dbReference>
<dbReference type="PANTHER" id="PTHR43335:SF4">
    <property type="entry name" value="ABC TRANSPORTER, ATP-BINDING PROTEIN"/>
    <property type="match status" value="1"/>
</dbReference>
<dbReference type="Pfam" id="PF00005">
    <property type="entry name" value="ABC_tran"/>
    <property type="match status" value="1"/>
</dbReference>
<feature type="domain" description="ABC transporter" evidence="5">
    <location>
        <begin position="5"/>
        <end position="237"/>
    </location>
</feature>
<keyword evidence="2" id="KW-0813">Transport</keyword>
<dbReference type="RefSeq" id="WP_101249363.1">
    <property type="nucleotide sequence ID" value="NZ_PIUM01000003.1"/>
</dbReference>
<evidence type="ECO:0000313" key="6">
    <source>
        <dbReference type="EMBL" id="PKU25819.1"/>
    </source>
</evidence>
<accession>A0A2N3PZL3</accession>
<dbReference type="EMBL" id="PIUM01000003">
    <property type="protein sequence ID" value="PKU25819.1"/>
    <property type="molecule type" value="Genomic_DNA"/>
</dbReference>
<evidence type="ECO:0000313" key="7">
    <source>
        <dbReference type="Proteomes" id="UP000233293"/>
    </source>
</evidence>
<organism evidence="6 7">
    <name type="scientific">Telmatospirillum siberiense</name>
    <dbReference type="NCBI Taxonomy" id="382514"/>
    <lineage>
        <taxon>Bacteria</taxon>
        <taxon>Pseudomonadati</taxon>
        <taxon>Pseudomonadota</taxon>
        <taxon>Alphaproteobacteria</taxon>
        <taxon>Rhodospirillales</taxon>
        <taxon>Rhodospirillaceae</taxon>
        <taxon>Telmatospirillum</taxon>
    </lineage>
</organism>
<dbReference type="SMART" id="SM00382">
    <property type="entry name" value="AAA"/>
    <property type="match status" value="1"/>
</dbReference>
<dbReference type="PROSITE" id="PS50893">
    <property type="entry name" value="ABC_TRANSPORTER_2"/>
    <property type="match status" value="1"/>
</dbReference>
<dbReference type="OrthoDB" id="9778547at2"/>
<proteinExistence type="inferred from homology"/>
<dbReference type="InterPro" id="IPR027417">
    <property type="entry name" value="P-loop_NTPase"/>
</dbReference>
<evidence type="ECO:0000256" key="4">
    <source>
        <dbReference type="ARBA" id="ARBA00022840"/>
    </source>
</evidence>
<evidence type="ECO:0000256" key="3">
    <source>
        <dbReference type="ARBA" id="ARBA00022741"/>
    </source>
</evidence>
<evidence type="ECO:0000256" key="1">
    <source>
        <dbReference type="ARBA" id="ARBA00005417"/>
    </source>
</evidence>
<sequence length="304" mass="32480">MAAFLDVEKVSKTYGRGGGVVAALDDLSLQVAEGGIFGLLGPNGAGKSTLLRVVLGLVHPDKGSFRLFGKSLREAPGVLRSVGGLIETTRLYPFLTGEETLSVLAGYAGVSCPGPERRALLARVGLEEAAGRRVGGYSLGMKQRLGIASTLIGHPRAVVLDEPTNGMDPVGIVEMRDLFRDLAERDGVTVMLSSHMLDEVQRVCDHVAILHRGRLAASGAVAELIGGDHLLLDIRPVEEACRLIGDAARPQPDGRIKVSITRDEAPRLLSRLTAAGLELYEAKWQGRDLERYFVGLVEEGGDDR</sequence>
<keyword evidence="3" id="KW-0547">Nucleotide-binding</keyword>
<name>A0A2N3PZL3_9PROT</name>
<dbReference type="AlphaFoldDB" id="A0A2N3PZL3"/>
<reference evidence="7" key="1">
    <citation type="submission" date="2017-12" db="EMBL/GenBank/DDBJ databases">
        <title>Draft genome sequence of Telmatospirillum siberiense 26-4b1T, an acidotolerant peatland alphaproteobacterium potentially involved in sulfur cycling.</title>
        <authorList>
            <person name="Hausmann B."/>
            <person name="Pjevac P."/>
            <person name="Schreck K."/>
            <person name="Herbold C.W."/>
            <person name="Daims H."/>
            <person name="Wagner M."/>
            <person name="Pester M."/>
            <person name="Loy A."/>
        </authorList>
    </citation>
    <scope>NUCLEOTIDE SEQUENCE [LARGE SCALE GENOMIC DNA]</scope>
    <source>
        <strain evidence="7">26-4b1</strain>
    </source>
</reference>
<dbReference type="InterPro" id="IPR003593">
    <property type="entry name" value="AAA+_ATPase"/>
</dbReference>